<keyword evidence="3" id="KW-1185">Reference proteome</keyword>
<evidence type="ECO:0000313" key="2">
    <source>
        <dbReference type="EMBL" id="GHB04503.1"/>
    </source>
</evidence>
<sequence length="386" mass="42335">MSGIDLTGLEVRPSQVWGGVRLVPLVRSEPVAGLRLHREAYDDPNGRVEVGDGTVYTAYVPHGFVADWSGDGRESAAYGTRLGDAPGAAVPVRAPRQRMAKRRGGRRLRFLPLHLALEGYLALHFGGPPVLWEEWSRQALRRGLSPRAEAAYAGAEVPGLAEALRVFELHPGQCGVLVYVADALASAFVVPGPEDYRALHPTLVEDLFGELVHQYARYGGPVHEFAARIRDGAGGIRDLADLRAAAREQERRWALAHDGLMARELLEARYAFERVYRAGPFTLYRFLPPFARDGLGQHIGELITDRRGRTAYLKTFRLSDAQVRRGYLLRRLASLDWHLGRTAGEMGISPEELVRRITAAGFGPLLDANGLARAAREARAAASGKG</sequence>
<dbReference type="RefSeq" id="WP_189982164.1">
    <property type="nucleotide sequence ID" value="NZ_BMUL01000018.1"/>
</dbReference>
<dbReference type="AlphaFoldDB" id="A0A918T7G6"/>
<protein>
    <recommendedName>
        <fullName evidence="1">ARG and Rhodanese-Phosphatase-superfamily-associated domain-containing protein</fullName>
    </recommendedName>
</protein>
<gene>
    <name evidence="2" type="ORF">GCM10010305_54730</name>
</gene>
<evidence type="ECO:0000313" key="3">
    <source>
        <dbReference type="Proteomes" id="UP000644020"/>
    </source>
</evidence>
<feature type="domain" description="ARG and Rhodanese-Phosphatase-superfamily-associated" evidence="1">
    <location>
        <begin position="4"/>
        <end position="279"/>
    </location>
</feature>
<accession>A0A918T7G6</accession>
<reference evidence="2" key="1">
    <citation type="journal article" date="2014" name="Int. J. Syst. Evol. Microbiol.">
        <title>Complete genome sequence of Corynebacterium casei LMG S-19264T (=DSM 44701T), isolated from a smear-ripened cheese.</title>
        <authorList>
            <consortium name="US DOE Joint Genome Institute (JGI-PGF)"/>
            <person name="Walter F."/>
            <person name="Albersmeier A."/>
            <person name="Kalinowski J."/>
            <person name="Ruckert C."/>
        </authorList>
    </citation>
    <scope>NUCLEOTIDE SEQUENCE</scope>
    <source>
        <strain evidence="2">JCM 4518</strain>
    </source>
</reference>
<reference evidence="2" key="2">
    <citation type="submission" date="2020-09" db="EMBL/GenBank/DDBJ databases">
        <authorList>
            <person name="Sun Q."/>
            <person name="Ohkuma M."/>
        </authorList>
    </citation>
    <scope>NUCLEOTIDE SEQUENCE</scope>
    <source>
        <strain evidence="2">JCM 4518</strain>
    </source>
</reference>
<dbReference type="Proteomes" id="UP000644020">
    <property type="component" value="Unassembled WGS sequence"/>
</dbReference>
<proteinExistence type="predicted"/>
<comment type="caution">
    <text evidence="2">The sequence shown here is derived from an EMBL/GenBank/DDBJ whole genome shotgun (WGS) entry which is preliminary data.</text>
</comment>
<evidence type="ECO:0000259" key="1">
    <source>
        <dbReference type="Pfam" id="PF22549"/>
    </source>
</evidence>
<dbReference type="Pfam" id="PF22549">
    <property type="entry name" value="ARPP-2"/>
    <property type="match status" value="1"/>
</dbReference>
<organism evidence="2 3">
    <name type="scientific">Streptomyces termitum</name>
    <dbReference type="NCBI Taxonomy" id="67368"/>
    <lineage>
        <taxon>Bacteria</taxon>
        <taxon>Bacillati</taxon>
        <taxon>Actinomycetota</taxon>
        <taxon>Actinomycetes</taxon>
        <taxon>Kitasatosporales</taxon>
        <taxon>Streptomycetaceae</taxon>
        <taxon>Streptomyces</taxon>
    </lineage>
</organism>
<dbReference type="EMBL" id="BMUL01000018">
    <property type="protein sequence ID" value="GHB04503.1"/>
    <property type="molecule type" value="Genomic_DNA"/>
</dbReference>
<name>A0A918T7G6_9ACTN</name>
<dbReference type="InterPro" id="IPR054346">
    <property type="entry name" value="ARPP-2"/>
</dbReference>